<protein>
    <submittedName>
        <fullName evidence="1">Uncharacterized protein</fullName>
    </submittedName>
</protein>
<evidence type="ECO:0000313" key="2">
    <source>
        <dbReference type="Proteomes" id="UP001516400"/>
    </source>
</evidence>
<sequence>MLVCEIIEKYCSRPESTSAGRPSAELTPLSNHGAFHGFRSTHEEKIESYKMFYAPKMEIIAANQSE</sequence>
<comment type="caution">
    <text evidence="1">The sequence shown here is derived from an EMBL/GenBank/DDBJ whole genome shotgun (WGS) entry which is preliminary data.</text>
</comment>
<reference evidence="1 2" key="1">
    <citation type="journal article" date="2021" name="BMC Biol.">
        <title>Horizontally acquired antibacterial genes associated with adaptive radiation of ladybird beetles.</title>
        <authorList>
            <person name="Li H.S."/>
            <person name="Tang X.F."/>
            <person name="Huang Y.H."/>
            <person name="Xu Z.Y."/>
            <person name="Chen M.L."/>
            <person name="Du X.Y."/>
            <person name="Qiu B.Y."/>
            <person name="Chen P.T."/>
            <person name="Zhang W."/>
            <person name="Slipinski A."/>
            <person name="Escalona H.E."/>
            <person name="Waterhouse R.M."/>
            <person name="Zwick A."/>
            <person name="Pang H."/>
        </authorList>
    </citation>
    <scope>NUCLEOTIDE SEQUENCE [LARGE SCALE GENOMIC DNA]</scope>
    <source>
        <strain evidence="1">SYSU2018</strain>
    </source>
</reference>
<name>A0ABD2MRF3_9CUCU</name>
<accession>A0ABD2MRF3</accession>
<dbReference type="EMBL" id="JABFTP020000021">
    <property type="protein sequence ID" value="KAL3268887.1"/>
    <property type="molecule type" value="Genomic_DNA"/>
</dbReference>
<feature type="non-terminal residue" evidence="1">
    <location>
        <position position="66"/>
    </location>
</feature>
<gene>
    <name evidence="1" type="ORF">HHI36_007976</name>
</gene>
<keyword evidence="2" id="KW-1185">Reference proteome</keyword>
<dbReference type="Proteomes" id="UP001516400">
    <property type="component" value="Unassembled WGS sequence"/>
</dbReference>
<organism evidence="1 2">
    <name type="scientific">Cryptolaemus montrouzieri</name>
    <dbReference type="NCBI Taxonomy" id="559131"/>
    <lineage>
        <taxon>Eukaryota</taxon>
        <taxon>Metazoa</taxon>
        <taxon>Ecdysozoa</taxon>
        <taxon>Arthropoda</taxon>
        <taxon>Hexapoda</taxon>
        <taxon>Insecta</taxon>
        <taxon>Pterygota</taxon>
        <taxon>Neoptera</taxon>
        <taxon>Endopterygota</taxon>
        <taxon>Coleoptera</taxon>
        <taxon>Polyphaga</taxon>
        <taxon>Cucujiformia</taxon>
        <taxon>Coccinelloidea</taxon>
        <taxon>Coccinellidae</taxon>
        <taxon>Scymninae</taxon>
        <taxon>Scymnini</taxon>
        <taxon>Cryptolaemus</taxon>
    </lineage>
</organism>
<proteinExistence type="predicted"/>
<dbReference type="AlphaFoldDB" id="A0ABD2MRF3"/>
<evidence type="ECO:0000313" key="1">
    <source>
        <dbReference type="EMBL" id="KAL3268887.1"/>
    </source>
</evidence>